<evidence type="ECO:0000313" key="8">
    <source>
        <dbReference type="Proteomes" id="UP000521322"/>
    </source>
</evidence>
<keyword evidence="4 7" id="KW-0808">Transferase</keyword>
<dbReference type="Pfam" id="PF04389">
    <property type="entry name" value="Peptidase_M28"/>
    <property type="match status" value="1"/>
</dbReference>
<dbReference type="EC" id="2.3.2.5" evidence="3"/>
<comment type="similarity">
    <text evidence="2">Belongs to the glutaminyl-peptide cyclotransferase family.</text>
</comment>
<sequence>CALLLELATALDTRLRHRGAQEPQVTLQLLFLDGEEAFEAWSDSDSLYGARHLAAKMA</sequence>
<comment type="caution">
    <text evidence="7">The sequence shown here is derived from an EMBL/GenBank/DDBJ whole genome shotgun (WGS) entry which is preliminary data.</text>
</comment>
<feature type="non-terminal residue" evidence="7">
    <location>
        <position position="58"/>
    </location>
</feature>
<dbReference type="SUPFAM" id="SSF53187">
    <property type="entry name" value="Zn-dependent exopeptidases"/>
    <property type="match status" value="1"/>
</dbReference>
<proteinExistence type="inferred from homology"/>
<dbReference type="Gene3D" id="3.40.630.10">
    <property type="entry name" value="Zn peptidases"/>
    <property type="match status" value="1"/>
</dbReference>
<dbReference type="InterPro" id="IPR040234">
    <property type="entry name" value="QC/QCL"/>
</dbReference>
<evidence type="ECO:0000256" key="4">
    <source>
        <dbReference type="ARBA" id="ARBA00022679"/>
    </source>
</evidence>
<evidence type="ECO:0000256" key="5">
    <source>
        <dbReference type="ARBA" id="ARBA00023315"/>
    </source>
</evidence>
<dbReference type="PANTHER" id="PTHR12283:SF3">
    <property type="entry name" value="GLUTAMINYL-PEPTIDE CYCLOTRANSFERASE-LIKE PROTEIN"/>
    <property type="match status" value="1"/>
</dbReference>
<evidence type="ECO:0000256" key="1">
    <source>
        <dbReference type="ARBA" id="ARBA00000001"/>
    </source>
</evidence>
<name>A0A7K6IFZ3_9PASS</name>
<dbReference type="Proteomes" id="UP000521322">
    <property type="component" value="Unassembled WGS sequence"/>
</dbReference>
<dbReference type="GO" id="GO:0008270">
    <property type="term" value="F:zinc ion binding"/>
    <property type="evidence" value="ECO:0007669"/>
    <property type="project" value="TreeGrafter"/>
</dbReference>
<evidence type="ECO:0000256" key="2">
    <source>
        <dbReference type="ARBA" id="ARBA00006014"/>
    </source>
</evidence>
<keyword evidence="8" id="KW-1185">Reference proteome</keyword>
<dbReference type="EMBL" id="VZRN01006663">
    <property type="protein sequence ID" value="NWV86371.1"/>
    <property type="molecule type" value="Genomic_DNA"/>
</dbReference>
<feature type="domain" description="Peptidase M28" evidence="6">
    <location>
        <begin position="1"/>
        <end position="55"/>
    </location>
</feature>
<protein>
    <recommendedName>
        <fullName evidence="3">glutaminyl-peptide cyclotransferase</fullName>
        <ecNumber evidence="3">2.3.2.5</ecNumber>
    </recommendedName>
</protein>
<evidence type="ECO:0000256" key="3">
    <source>
        <dbReference type="ARBA" id="ARBA00012012"/>
    </source>
</evidence>
<gene>
    <name evidence="7" type="primary">Qpct_1</name>
    <name evidence="7" type="ORF">DASBRO_R15828</name>
</gene>
<dbReference type="InterPro" id="IPR007484">
    <property type="entry name" value="Peptidase_M28"/>
</dbReference>
<accession>A0A7K6IFZ3</accession>
<dbReference type="PANTHER" id="PTHR12283">
    <property type="entry name" value="GLUTAMINYL-PEPTIDE CYCLOTRANSFERASE"/>
    <property type="match status" value="1"/>
</dbReference>
<organism evidence="7 8">
    <name type="scientific">Dasyornis broadbenti</name>
    <name type="common">rufous bristle-bird</name>
    <dbReference type="NCBI Taxonomy" id="243059"/>
    <lineage>
        <taxon>Eukaryota</taxon>
        <taxon>Metazoa</taxon>
        <taxon>Chordata</taxon>
        <taxon>Craniata</taxon>
        <taxon>Vertebrata</taxon>
        <taxon>Euteleostomi</taxon>
        <taxon>Archelosauria</taxon>
        <taxon>Archosauria</taxon>
        <taxon>Dinosauria</taxon>
        <taxon>Saurischia</taxon>
        <taxon>Theropoda</taxon>
        <taxon>Coelurosauria</taxon>
        <taxon>Aves</taxon>
        <taxon>Neognathae</taxon>
        <taxon>Neoaves</taxon>
        <taxon>Telluraves</taxon>
        <taxon>Australaves</taxon>
        <taxon>Passeriformes</taxon>
        <taxon>Meliphagoidea</taxon>
        <taxon>Dasyornithidae</taxon>
        <taxon>Dasyornis</taxon>
    </lineage>
</organism>
<reference evidence="7 8" key="1">
    <citation type="submission" date="2019-09" db="EMBL/GenBank/DDBJ databases">
        <title>Bird 10,000 Genomes (B10K) Project - Family phase.</title>
        <authorList>
            <person name="Zhang G."/>
        </authorList>
    </citation>
    <scope>NUCLEOTIDE SEQUENCE [LARGE SCALE GENOMIC DNA]</scope>
    <source>
        <strain evidence="7">B10K-DU-029-49</strain>
        <tissue evidence="7">Liver</tissue>
    </source>
</reference>
<dbReference type="AlphaFoldDB" id="A0A7K6IFZ3"/>
<feature type="non-terminal residue" evidence="7">
    <location>
        <position position="1"/>
    </location>
</feature>
<evidence type="ECO:0000259" key="6">
    <source>
        <dbReference type="Pfam" id="PF04389"/>
    </source>
</evidence>
<dbReference type="GO" id="GO:0016603">
    <property type="term" value="F:glutaminyl-peptide cyclotransferase activity"/>
    <property type="evidence" value="ECO:0007669"/>
    <property type="project" value="UniProtKB-EC"/>
</dbReference>
<comment type="catalytic activity">
    <reaction evidence="1">
        <text>N-terminal L-glutaminyl-[peptide] = N-terminal 5-oxo-L-prolyl-[peptide] + NH4(+)</text>
        <dbReference type="Rhea" id="RHEA:23652"/>
        <dbReference type="Rhea" id="RHEA-COMP:11736"/>
        <dbReference type="Rhea" id="RHEA-COMP:11846"/>
        <dbReference type="ChEBI" id="CHEBI:28938"/>
        <dbReference type="ChEBI" id="CHEBI:64722"/>
        <dbReference type="ChEBI" id="CHEBI:87215"/>
        <dbReference type="EC" id="2.3.2.5"/>
    </reaction>
</comment>
<keyword evidence="5" id="KW-0012">Acyltransferase</keyword>
<evidence type="ECO:0000313" key="7">
    <source>
        <dbReference type="EMBL" id="NWV86371.1"/>
    </source>
</evidence>